<evidence type="ECO:0000256" key="2">
    <source>
        <dbReference type="SAM" id="SignalP"/>
    </source>
</evidence>
<feature type="signal peptide" evidence="2">
    <location>
        <begin position="1"/>
        <end position="16"/>
    </location>
</feature>
<gene>
    <name evidence="3" type="ORF">CYNAS_LOCUS11708</name>
</gene>
<keyword evidence="4" id="KW-1185">Reference proteome</keyword>
<reference evidence="3" key="1">
    <citation type="submission" date="2023-07" db="EMBL/GenBank/DDBJ databases">
        <authorList>
            <consortium name="CYATHOMIX"/>
        </authorList>
    </citation>
    <scope>NUCLEOTIDE SEQUENCE</scope>
    <source>
        <strain evidence="3">N/A</strain>
    </source>
</reference>
<organism evidence="3 4">
    <name type="scientific">Cylicocyclus nassatus</name>
    <name type="common">Nematode worm</name>
    <dbReference type="NCBI Taxonomy" id="53992"/>
    <lineage>
        <taxon>Eukaryota</taxon>
        <taxon>Metazoa</taxon>
        <taxon>Ecdysozoa</taxon>
        <taxon>Nematoda</taxon>
        <taxon>Chromadorea</taxon>
        <taxon>Rhabditida</taxon>
        <taxon>Rhabditina</taxon>
        <taxon>Rhabditomorpha</taxon>
        <taxon>Strongyloidea</taxon>
        <taxon>Strongylidae</taxon>
        <taxon>Cylicocyclus</taxon>
    </lineage>
</organism>
<keyword evidence="2" id="KW-0732">Signal</keyword>
<feature type="compositionally biased region" description="Pro residues" evidence="1">
    <location>
        <begin position="33"/>
        <end position="44"/>
    </location>
</feature>
<dbReference type="Proteomes" id="UP001176961">
    <property type="component" value="Unassembled WGS sequence"/>
</dbReference>
<feature type="chain" id="PRO_5041243514" evidence="2">
    <location>
        <begin position="17"/>
        <end position="153"/>
    </location>
</feature>
<name>A0AA36GWM9_CYLNA</name>
<dbReference type="AlphaFoldDB" id="A0AA36GWM9"/>
<evidence type="ECO:0000313" key="3">
    <source>
        <dbReference type="EMBL" id="CAJ0599725.1"/>
    </source>
</evidence>
<dbReference type="EMBL" id="CATQJL010000223">
    <property type="protein sequence ID" value="CAJ0599725.1"/>
    <property type="molecule type" value="Genomic_DNA"/>
</dbReference>
<proteinExistence type="predicted"/>
<comment type="caution">
    <text evidence="3">The sequence shown here is derived from an EMBL/GenBank/DDBJ whole genome shotgun (WGS) entry which is preliminary data.</text>
</comment>
<protein>
    <submittedName>
        <fullName evidence="3">Uncharacterized protein</fullName>
    </submittedName>
</protein>
<sequence>MLVLYFFFALFLAVDCAVPFYDEVDENQAGIAGPPPPPSPPPEPVAGGKSKFLVNATEQVVDANASDSTLSNTSHTTPTPFLELWIYQEDFLVSGYQAICGKATSCAEDVVRDEADDDIEGDGTIVDCTIIINEKQKVKTLQIYPFPFKLAAP</sequence>
<feature type="region of interest" description="Disordered" evidence="1">
    <location>
        <begin position="29"/>
        <end position="48"/>
    </location>
</feature>
<evidence type="ECO:0000313" key="4">
    <source>
        <dbReference type="Proteomes" id="UP001176961"/>
    </source>
</evidence>
<evidence type="ECO:0000256" key="1">
    <source>
        <dbReference type="SAM" id="MobiDB-lite"/>
    </source>
</evidence>
<accession>A0AA36GWM9</accession>